<feature type="region of interest" description="Disordered" evidence="5">
    <location>
        <begin position="496"/>
        <end position="541"/>
    </location>
</feature>
<proteinExistence type="predicted"/>
<dbReference type="AlphaFoldDB" id="A0A7C9INH8"/>
<protein>
    <recommendedName>
        <fullName evidence="7">O-antigen ligase-related domain-containing protein</fullName>
    </recommendedName>
</protein>
<dbReference type="EMBL" id="WVUD01000042">
    <property type="protein sequence ID" value="MYL84764.1"/>
    <property type="molecule type" value="Genomic_DNA"/>
</dbReference>
<dbReference type="OrthoDB" id="5448779at2"/>
<feature type="transmembrane region" description="Helical" evidence="6">
    <location>
        <begin position="426"/>
        <end position="447"/>
    </location>
</feature>
<feature type="transmembrane region" description="Helical" evidence="6">
    <location>
        <begin position="298"/>
        <end position="315"/>
    </location>
</feature>
<dbReference type="PANTHER" id="PTHR37422:SF13">
    <property type="entry name" value="LIPOPOLYSACCHARIDE BIOSYNTHESIS PROTEIN PA4999-RELATED"/>
    <property type="match status" value="1"/>
</dbReference>
<evidence type="ECO:0000256" key="2">
    <source>
        <dbReference type="ARBA" id="ARBA00022692"/>
    </source>
</evidence>
<gene>
    <name evidence="8" type="ORF">GTA51_16750</name>
</gene>
<feature type="transmembrane region" description="Helical" evidence="6">
    <location>
        <begin position="138"/>
        <end position="160"/>
    </location>
</feature>
<evidence type="ECO:0000313" key="8">
    <source>
        <dbReference type="EMBL" id="MYL84764.1"/>
    </source>
</evidence>
<feature type="transmembrane region" description="Helical" evidence="6">
    <location>
        <begin position="246"/>
        <end position="264"/>
    </location>
</feature>
<organism evidence="8 9">
    <name type="scientific">Solidesulfovibrio aerotolerans</name>
    <dbReference type="NCBI Taxonomy" id="295255"/>
    <lineage>
        <taxon>Bacteria</taxon>
        <taxon>Pseudomonadati</taxon>
        <taxon>Thermodesulfobacteriota</taxon>
        <taxon>Desulfovibrionia</taxon>
        <taxon>Desulfovibrionales</taxon>
        <taxon>Desulfovibrionaceae</taxon>
        <taxon>Solidesulfovibrio</taxon>
    </lineage>
</organism>
<evidence type="ECO:0000256" key="6">
    <source>
        <dbReference type="SAM" id="Phobius"/>
    </source>
</evidence>
<dbReference type="Proteomes" id="UP000482487">
    <property type="component" value="Unassembled WGS sequence"/>
</dbReference>
<dbReference type="RefSeq" id="WP_160963085.1">
    <property type="nucleotide sequence ID" value="NZ_WVUD01000042.1"/>
</dbReference>
<keyword evidence="2 6" id="KW-0812">Transmembrane</keyword>
<evidence type="ECO:0000256" key="5">
    <source>
        <dbReference type="SAM" id="MobiDB-lite"/>
    </source>
</evidence>
<feature type="transmembrane region" description="Helical" evidence="6">
    <location>
        <begin position="216"/>
        <end position="239"/>
    </location>
</feature>
<feature type="transmembrane region" description="Helical" evidence="6">
    <location>
        <begin position="459"/>
        <end position="477"/>
    </location>
</feature>
<comment type="caution">
    <text evidence="8">The sequence shown here is derived from an EMBL/GenBank/DDBJ whole genome shotgun (WGS) entry which is preliminary data.</text>
</comment>
<dbReference type="GO" id="GO:0016020">
    <property type="term" value="C:membrane"/>
    <property type="evidence" value="ECO:0007669"/>
    <property type="project" value="UniProtKB-SubCell"/>
</dbReference>
<dbReference type="Pfam" id="PF04932">
    <property type="entry name" value="Wzy_C"/>
    <property type="match status" value="1"/>
</dbReference>
<evidence type="ECO:0000313" key="9">
    <source>
        <dbReference type="Proteomes" id="UP000482487"/>
    </source>
</evidence>
<comment type="subcellular location">
    <subcellularLocation>
        <location evidence="1">Membrane</location>
        <topology evidence="1">Multi-pass membrane protein</topology>
    </subcellularLocation>
</comment>
<reference evidence="8 9" key="1">
    <citation type="submission" date="2020-01" db="EMBL/GenBank/DDBJ databases">
        <title>Genome sequence of Desulfovibrio aerotolerans DSM 16695(T).</title>
        <authorList>
            <person name="Karnachuk O."/>
            <person name="Avakyan M."/>
            <person name="Mardanov A."/>
            <person name="Kadnikov V."/>
            <person name="Ravin N."/>
        </authorList>
    </citation>
    <scope>NUCLEOTIDE SEQUENCE [LARGE SCALE GENOMIC DNA]</scope>
    <source>
        <strain evidence="8 9">DSM 16695</strain>
    </source>
</reference>
<name>A0A7C9INH8_9BACT</name>
<evidence type="ECO:0000256" key="1">
    <source>
        <dbReference type="ARBA" id="ARBA00004141"/>
    </source>
</evidence>
<dbReference type="PANTHER" id="PTHR37422">
    <property type="entry name" value="TEICHURONIC ACID BIOSYNTHESIS PROTEIN TUAE"/>
    <property type="match status" value="1"/>
</dbReference>
<evidence type="ECO:0000256" key="4">
    <source>
        <dbReference type="ARBA" id="ARBA00023136"/>
    </source>
</evidence>
<evidence type="ECO:0000259" key="7">
    <source>
        <dbReference type="Pfam" id="PF04932"/>
    </source>
</evidence>
<feature type="transmembrane region" description="Helical" evidence="6">
    <location>
        <begin position="76"/>
        <end position="99"/>
    </location>
</feature>
<dbReference type="InterPro" id="IPR051533">
    <property type="entry name" value="WaaL-like"/>
</dbReference>
<keyword evidence="3 6" id="KW-1133">Transmembrane helix</keyword>
<dbReference type="InterPro" id="IPR007016">
    <property type="entry name" value="O-antigen_ligase-rel_domated"/>
</dbReference>
<feature type="transmembrane region" description="Helical" evidence="6">
    <location>
        <begin position="387"/>
        <end position="414"/>
    </location>
</feature>
<feature type="transmembrane region" description="Helical" evidence="6">
    <location>
        <begin position="167"/>
        <end position="189"/>
    </location>
</feature>
<feature type="domain" description="O-antigen ligase-related" evidence="7">
    <location>
        <begin position="254"/>
        <end position="402"/>
    </location>
</feature>
<accession>A0A7C9INH8</accession>
<keyword evidence="4 6" id="KW-0472">Membrane</keyword>
<evidence type="ECO:0000256" key="3">
    <source>
        <dbReference type="ARBA" id="ARBA00022989"/>
    </source>
</evidence>
<feature type="transmembrane region" description="Helical" evidence="6">
    <location>
        <begin position="12"/>
        <end position="28"/>
    </location>
</feature>
<keyword evidence="9" id="KW-1185">Reference proteome</keyword>
<feature type="transmembrane region" description="Helical" evidence="6">
    <location>
        <begin position="40"/>
        <end position="64"/>
    </location>
</feature>
<feature type="transmembrane region" description="Helical" evidence="6">
    <location>
        <begin position="111"/>
        <end position="132"/>
    </location>
</feature>
<sequence length="541" mass="56912">MTRPYHLSREAAAALALGGLALAGVVLGQDWRAAALAGGLLAAAILAWFPFFGLMFAVATVFVGTPSLKISHVPGVLTQLFPAMFLLPPVFFGFLIHRATAVRTVRAPTSLPPLTPFVAAIAALNILGLAWAPHTRLAVGQVATLAFDVLLFFAVVAAVSNEKRLRTLVWSMVLSALLVCAAMFCGAWYDWAGTIHLGRGVELNFELFSEERWGRIGGLCSANQAGGFLVMTVFLTMGLSRLYRRWQRAGLVFLAMLFLTFVVVSSSRGAILGFCGAAGTFLLLHPASRRRILSRTTLLVLVLAGAILAGKPSFIDRMLVGFGYSGPLLFSEKKTSGSVANTSGSGARFRMWKDALSVMADRPELLLLGLGPGGFIWHTREPEVHSLWFAFFFDLGLLGGLIGILGLATLSVALAQAFKNTPPGPARTLFIAAVVGGLAELGIHSLIDHDLTSPVSRFAWLYLAIVAAALGVVRNGSQTAPCAPLEITHGPLPIPHPDPWPAAGGAGGVSPLLPGPACTPDAGQAGPGHGGAGTHRSDHGR</sequence>